<dbReference type="SUPFAM" id="SSF54001">
    <property type="entry name" value="Cysteine proteinases"/>
    <property type="match status" value="1"/>
</dbReference>
<evidence type="ECO:0000313" key="1">
    <source>
        <dbReference type="EMBL" id="QCE06294.1"/>
    </source>
</evidence>
<protein>
    <recommendedName>
        <fullName evidence="3">Ulp1 protease family</fullName>
    </recommendedName>
</protein>
<dbReference type="Gene3D" id="3.40.395.10">
    <property type="entry name" value="Adenoviral Proteinase, Chain A"/>
    <property type="match status" value="1"/>
</dbReference>
<dbReference type="AlphaFoldDB" id="A0A4D6N071"/>
<evidence type="ECO:0008006" key="3">
    <source>
        <dbReference type="Google" id="ProtNLM"/>
    </source>
</evidence>
<name>A0A4D6N071_VIGUN</name>
<gene>
    <name evidence="1" type="ORF">DEO72_LG9g1305</name>
</gene>
<dbReference type="InterPro" id="IPR038765">
    <property type="entry name" value="Papain-like_cys_pep_sf"/>
</dbReference>
<keyword evidence="2" id="KW-1185">Reference proteome</keyword>
<accession>A0A4D6N071</accession>
<dbReference type="EMBL" id="CP039353">
    <property type="protein sequence ID" value="QCE06294.1"/>
    <property type="molecule type" value="Genomic_DNA"/>
</dbReference>
<proteinExistence type="predicted"/>
<evidence type="ECO:0000313" key="2">
    <source>
        <dbReference type="Proteomes" id="UP000501690"/>
    </source>
</evidence>
<reference evidence="1 2" key="1">
    <citation type="submission" date="2019-04" db="EMBL/GenBank/DDBJ databases">
        <title>An improved genome assembly and genetic linkage map for asparagus bean, Vigna unguiculata ssp. sesquipedialis.</title>
        <authorList>
            <person name="Xia Q."/>
            <person name="Zhang R."/>
            <person name="Dong Y."/>
        </authorList>
    </citation>
    <scope>NUCLEOTIDE SEQUENCE [LARGE SCALE GENOMIC DNA]</scope>
    <source>
        <tissue evidence="1">Leaf</tissue>
    </source>
</reference>
<dbReference type="Proteomes" id="UP000501690">
    <property type="component" value="Linkage Group LG9"/>
</dbReference>
<sequence length="262" mass="29351">MVHMLMLRRAYNTTGAKPRNIGALVPIDSEQILPTTTNAIVEAVEIGGASALHSADIGVAATCKSAEGDESSEAPNFRIEETIGGPRTTIAQSTKEEEIEKEHKAGDDANLSVSLIIVEALAFVSQQLAYASLSKVTDAMLKEEKLMDSEVGDDNSDRLAIVPYILTSSETRNFAHREWINNMSIFFAAIHFMYKEKCQKGSINRVIFSRTYTIHDKVIRDCAEWKLMAPVLHDNHWWCYALHWEARKLYVIDSLGPKCHRR</sequence>
<organism evidence="1 2">
    <name type="scientific">Vigna unguiculata</name>
    <name type="common">Cowpea</name>
    <dbReference type="NCBI Taxonomy" id="3917"/>
    <lineage>
        <taxon>Eukaryota</taxon>
        <taxon>Viridiplantae</taxon>
        <taxon>Streptophyta</taxon>
        <taxon>Embryophyta</taxon>
        <taxon>Tracheophyta</taxon>
        <taxon>Spermatophyta</taxon>
        <taxon>Magnoliopsida</taxon>
        <taxon>eudicotyledons</taxon>
        <taxon>Gunneridae</taxon>
        <taxon>Pentapetalae</taxon>
        <taxon>rosids</taxon>
        <taxon>fabids</taxon>
        <taxon>Fabales</taxon>
        <taxon>Fabaceae</taxon>
        <taxon>Papilionoideae</taxon>
        <taxon>50 kb inversion clade</taxon>
        <taxon>NPAAA clade</taxon>
        <taxon>indigoferoid/millettioid clade</taxon>
        <taxon>Phaseoleae</taxon>
        <taxon>Vigna</taxon>
    </lineage>
</organism>